<accession>A0A448YYQ3</accession>
<evidence type="ECO:0000313" key="2">
    <source>
        <dbReference type="Proteomes" id="UP000291116"/>
    </source>
</evidence>
<dbReference type="EMBL" id="CAACVS010000043">
    <property type="protein sequence ID" value="VEU34932.1"/>
    <property type="molecule type" value="Genomic_DNA"/>
</dbReference>
<dbReference type="Proteomes" id="UP000291116">
    <property type="component" value="Unassembled WGS sequence"/>
</dbReference>
<evidence type="ECO:0000313" key="1">
    <source>
        <dbReference type="EMBL" id="VEU34932.1"/>
    </source>
</evidence>
<organism evidence="1 2">
    <name type="scientific">Pseudo-nitzschia multistriata</name>
    <dbReference type="NCBI Taxonomy" id="183589"/>
    <lineage>
        <taxon>Eukaryota</taxon>
        <taxon>Sar</taxon>
        <taxon>Stramenopiles</taxon>
        <taxon>Ochrophyta</taxon>
        <taxon>Bacillariophyta</taxon>
        <taxon>Bacillariophyceae</taxon>
        <taxon>Bacillariophycidae</taxon>
        <taxon>Bacillariales</taxon>
        <taxon>Bacillariaceae</taxon>
        <taxon>Pseudo-nitzschia</taxon>
    </lineage>
</organism>
<dbReference type="AlphaFoldDB" id="A0A448YYQ3"/>
<protein>
    <submittedName>
        <fullName evidence="1">Uncharacterized protein</fullName>
    </submittedName>
</protein>
<dbReference type="OrthoDB" id="50370at2759"/>
<proteinExistence type="predicted"/>
<reference evidence="1 2" key="1">
    <citation type="submission" date="2019-01" db="EMBL/GenBank/DDBJ databases">
        <authorList>
            <person name="Ferrante I. M."/>
        </authorList>
    </citation>
    <scope>NUCLEOTIDE SEQUENCE [LARGE SCALE GENOMIC DNA]</scope>
    <source>
        <strain evidence="1 2">B856</strain>
    </source>
</reference>
<keyword evidence="2" id="KW-1185">Reference proteome</keyword>
<gene>
    <name evidence="1" type="ORF">PSNMU_V1.4_AUG-EV-PASAV3_0016530</name>
</gene>
<name>A0A448YYQ3_9STRA</name>
<sequence length="274" mass="30814">MSNEFCTKLEGDDCDPADVKLLDYPQWEAEKGYWIGEYTFLQGDGNPYESSQWNYPYDHYKGFITGEVVGNAYRQRNVFLYPPQIPSKCNPENENNVIGDGECGVNGNTKVFEADQSATTCSLNPALGGIIEGLYVQGPYELPTKTELIGRENALLYQVFIPGTMVGKEEDVLLQSQLTTITKNEDKVYRTRTAQSFDTFVSPGLTTSASYYRERRVSKEEFYESLNSSIADYNIRTEDLCVWDNSGFPVEGVTGSIEACEEHLEESFLLGSEE</sequence>